<dbReference type="Gene3D" id="3.40.50.300">
    <property type="entry name" value="P-loop containing nucleotide triphosphate hydrolases"/>
    <property type="match status" value="2"/>
</dbReference>
<organism evidence="12 14">
    <name type="scientific">Holdemania massiliensis</name>
    <dbReference type="NCBI Taxonomy" id="1468449"/>
    <lineage>
        <taxon>Bacteria</taxon>
        <taxon>Bacillati</taxon>
        <taxon>Bacillota</taxon>
        <taxon>Erysipelotrichia</taxon>
        <taxon>Erysipelotrichales</taxon>
        <taxon>Erysipelotrichaceae</taxon>
        <taxon>Holdemania</taxon>
    </lineage>
</organism>
<keyword evidence="8" id="KW-0067">ATP-binding</keyword>
<dbReference type="OrthoDB" id="9810236at2"/>
<keyword evidence="6" id="KW-0378">Hydrolase</keyword>
<dbReference type="InterPro" id="IPR054712">
    <property type="entry name" value="Cas3-like_dom"/>
</dbReference>
<dbReference type="PROSITE" id="PS51643">
    <property type="entry name" value="HD_CAS3"/>
    <property type="match status" value="1"/>
</dbReference>
<evidence type="ECO:0000256" key="2">
    <source>
        <dbReference type="ARBA" id="ARBA00009046"/>
    </source>
</evidence>
<protein>
    <submittedName>
        <fullName evidence="12">CRISPR-associated helicase Cas3</fullName>
    </submittedName>
</protein>
<dbReference type="InterPro" id="IPR027417">
    <property type="entry name" value="P-loop_NTPase"/>
</dbReference>
<evidence type="ECO:0000256" key="3">
    <source>
        <dbReference type="ARBA" id="ARBA00022722"/>
    </source>
</evidence>
<dbReference type="NCBIfam" id="TIGR01596">
    <property type="entry name" value="cas3_HD"/>
    <property type="match status" value="1"/>
</dbReference>
<proteinExistence type="inferred from homology"/>
<dbReference type="CDD" id="cd17930">
    <property type="entry name" value="DEXHc_cas3"/>
    <property type="match status" value="1"/>
</dbReference>
<dbReference type="Proteomes" id="UP000480929">
    <property type="component" value="Unassembled WGS sequence"/>
</dbReference>
<sequence>MFLAHWNESKQQAQSLQNHSENVACLMQENCFSLGLSSTGKLIGLLHDVGKANPIFQTYMLENQIEKKGKINHAAAGAQLLKEKIIDAEISNKEINPSINKLLFQLCSMAILGHHRGLMDVYDSRGESPFEKLLDFDKNKQVHEDFINELNCQEEIDELINEARIEISQIIKKINMLIKERPLLKKSSKEELIQLKYAESRFTLGLIERFLFSSLIDSDRLDAACFAEQKDLPLRENRLAIWEKLRLRLENALAEFSLKNPLQASEALKQIRNRISEACMNAGQWPYGIYCLQAITGSGKTLASLRLALHHACNYPETQHIIYVIPYLSILLQNAKSIKDVLHLDDRPDWILEHYSDYFNELMNDCDSESKQQDLEDYELHTERWDSPIIITSLVHFLNTFYSGRKKDLRRLHQLSNSVIIFDEIQSIPDSCISMFNSALNMLKHLTDVKVILCSATLPPLDQVKHPLQLSEYKNIDSGYFEDSKNIHRVSISNQAEPDSLFSAEEIADLTLTKQQERNNALTIMNTIAGAIRVYNGLKERIESIPENQRPLLILLTTNLCPDHKKSKIQELIQALNGKKPVLCVSTSLIEAGVDISFDVVLRACSGLDSLIQAAGRCNRHDHKKTGELIVFYSYEIDFMHNSAAKNTTVSQLIRRILCSRIVLEQFKKFPEQFDFNLLSDKALAMYYQNYYEQIQEQIDYPVSISEQRVTLYDLNAHCFCWTAKENLNSENWPMHQAFQTAGRYFKVIDDYSIGVLVPYKKGDELIEELNSGKIQFNPEAIRKLKRQAQNYTVNLSEAFIRRRKENFVYHEAVDLYYLKASCYNEEIGVTDFEAQSWMI</sequence>
<keyword evidence="7" id="KW-0347">Helicase</keyword>
<evidence type="ECO:0000313" key="14">
    <source>
        <dbReference type="Proteomes" id="UP000433575"/>
    </source>
</evidence>
<evidence type="ECO:0000313" key="15">
    <source>
        <dbReference type="Proteomes" id="UP000480929"/>
    </source>
</evidence>
<keyword evidence="9" id="KW-0051">Antiviral defense</keyword>
<keyword evidence="4" id="KW-0479">Metal-binding</keyword>
<dbReference type="PROSITE" id="PS51192">
    <property type="entry name" value="HELICASE_ATP_BIND_1"/>
    <property type="match status" value="1"/>
</dbReference>
<dbReference type="CDD" id="cd09641">
    <property type="entry name" value="Cas3''_I"/>
    <property type="match status" value="1"/>
</dbReference>
<dbReference type="GO" id="GO:0004518">
    <property type="term" value="F:nuclease activity"/>
    <property type="evidence" value="ECO:0007669"/>
    <property type="project" value="UniProtKB-KW"/>
</dbReference>
<evidence type="ECO:0000256" key="6">
    <source>
        <dbReference type="ARBA" id="ARBA00022801"/>
    </source>
</evidence>
<keyword evidence="15" id="KW-1185">Reference proteome</keyword>
<evidence type="ECO:0000256" key="8">
    <source>
        <dbReference type="ARBA" id="ARBA00022840"/>
    </source>
</evidence>
<comment type="similarity">
    <text evidence="1">In the N-terminal section; belongs to the CRISPR-associated nuclease Cas3-HD family.</text>
</comment>
<dbReference type="NCBIfam" id="TIGR00277">
    <property type="entry name" value="HDIG"/>
    <property type="match status" value="1"/>
</dbReference>
<evidence type="ECO:0000256" key="1">
    <source>
        <dbReference type="ARBA" id="ARBA00006847"/>
    </source>
</evidence>
<dbReference type="InterPro" id="IPR014001">
    <property type="entry name" value="Helicase_ATP-bd"/>
</dbReference>
<keyword evidence="5" id="KW-0547">Nucleotide-binding</keyword>
<feature type="domain" description="HD Cas3-type" evidence="11">
    <location>
        <begin position="9"/>
        <end position="221"/>
    </location>
</feature>
<dbReference type="AlphaFoldDB" id="A0A6N7S7L4"/>
<dbReference type="Pfam" id="PF00270">
    <property type="entry name" value="DEAD"/>
    <property type="match status" value="1"/>
</dbReference>
<evidence type="ECO:0000259" key="10">
    <source>
        <dbReference type="PROSITE" id="PS51192"/>
    </source>
</evidence>
<evidence type="ECO:0000256" key="7">
    <source>
        <dbReference type="ARBA" id="ARBA00022806"/>
    </source>
</evidence>
<dbReference type="SUPFAM" id="SSF109604">
    <property type="entry name" value="HD-domain/PDEase-like"/>
    <property type="match status" value="1"/>
</dbReference>
<dbReference type="Pfam" id="PF22590">
    <property type="entry name" value="Cas3-like_C_2"/>
    <property type="match status" value="1"/>
</dbReference>
<dbReference type="Gene3D" id="1.10.3210.30">
    <property type="match status" value="1"/>
</dbReference>
<accession>A0A6N7S7L4</accession>
<evidence type="ECO:0000256" key="4">
    <source>
        <dbReference type="ARBA" id="ARBA00022723"/>
    </source>
</evidence>
<keyword evidence="3" id="KW-0540">Nuclease</keyword>
<evidence type="ECO:0000256" key="5">
    <source>
        <dbReference type="ARBA" id="ARBA00022741"/>
    </source>
</evidence>
<evidence type="ECO:0000256" key="9">
    <source>
        <dbReference type="ARBA" id="ARBA00023118"/>
    </source>
</evidence>
<evidence type="ECO:0000259" key="11">
    <source>
        <dbReference type="PROSITE" id="PS51643"/>
    </source>
</evidence>
<dbReference type="EMBL" id="WKPI01000010">
    <property type="protein sequence ID" value="MSC32974.1"/>
    <property type="molecule type" value="Genomic_DNA"/>
</dbReference>
<dbReference type="RefSeq" id="WP_154238611.1">
    <property type="nucleotide sequence ID" value="NZ_WKPI01000010.1"/>
</dbReference>
<name>A0A6N7S7L4_9FIRM</name>
<evidence type="ECO:0000313" key="12">
    <source>
        <dbReference type="EMBL" id="MSA89296.1"/>
    </source>
</evidence>
<dbReference type="SUPFAM" id="SSF52540">
    <property type="entry name" value="P-loop containing nucleoside triphosphate hydrolases"/>
    <property type="match status" value="1"/>
</dbReference>
<feature type="domain" description="Helicase ATP-binding" evidence="10">
    <location>
        <begin position="292"/>
        <end position="476"/>
    </location>
</feature>
<dbReference type="InterPro" id="IPR006483">
    <property type="entry name" value="CRISPR-assoc_Cas3_HD"/>
</dbReference>
<dbReference type="NCBIfam" id="TIGR01587">
    <property type="entry name" value="cas3_core"/>
    <property type="match status" value="1"/>
</dbReference>
<reference evidence="14 15" key="1">
    <citation type="journal article" date="2019" name="Nat. Med.">
        <title>A library of human gut bacterial isolates paired with longitudinal multiomics data enables mechanistic microbiome research.</title>
        <authorList>
            <person name="Poyet M."/>
            <person name="Groussin M."/>
            <person name="Gibbons S.M."/>
            <person name="Avila-Pacheco J."/>
            <person name="Jiang X."/>
            <person name="Kearney S.M."/>
            <person name="Perrotta A.R."/>
            <person name="Berdy B."/>
            <person name="Zhao S."/>
            <person name="Lieberman T.D."/>
            <person name="Swanson P.K."/>
            <person name="Smith M."/>
            <person name="Roesemann S."/>
            <person name="Alexander J.E."/>
            <person name="Rich S.A."/>
            <person name="Livny J."/>
            <person name="Vlamakis H."/>
            <person name="Clish C."/>
            <person name="Bullock K."/>
            <person name="Deik A."/>
            <person name="Scott J."/>
            <person name="Pierce K.A."/>
            <person name="Xavier R.J."/>
            <person name="Alm E.J."/>
        </authorList>
    </citation>
    <scope>NUCLEOTIDE SEQUENCE [LARGE SCALE GENOMIC DNA]</scope>
    <source>
        <strain evidence="12 14">BIOML-A4</strain>
        <strain evidence="13 15">BIOML-A5</strain>
    </source>
</reference>
<dbReference type="GO" id="GO:0051607">
    <property type="term" value="P:defense response to virus"/>
    <property type="evidence" value="ECO:0007669"/>
    <property type="project" value="UniProtKB-KW"/>
</dbReference>
<dbReference type="Proteomes" id="UP000433575">
    <property type="component" value="Unassembled WGS sequence"/>
</dbReference>
<comment type="similarity">
    <text evidence="2">In the central section; belongs to the CRISPR-associated helicase Cas3 family.</text>
</comment>
<dbReference type="InterPro" id="IPR006675">
    <property type="entry name" value="HDIG_dom"/>
</dbReference>
<gene>
    <name evidence="12" type="primary">cas3</name>
    <name evidence="13" type="ORF">GKD88_07555</name>
    <name evidence="12" type="ORF">GKE08_08150</name>
</gene>
<dbReference type="GO" id="GO:0004386">
    <property type="term" value="F:helicase activity"/>
    <property type="evidence" value="ECO:0007669"/>
    <property type="project" value="UniProtKB-KW"/>
</dbReference>
<dbReference type="SMART" id="SM00487">
    <property type="entry name" value="DEXDc"/>
    <property type="match status" value="1"/>
</dbReference>
<dbReference type="InterPro" id="IPR006474">
    <property type="entry name" value="Helicase_Cas3_CRISPR-ass_core"/>
</dbReference>
<dbReference type="InterPro" id="IPR038257">
    <property type="entry name" value="CRISPR-assoc_Cas3_HD_sf"/>
</dbReference>
<dbReference type="GO" id="GO:0016787">
    <property type="term" value="F:hydrolase activity"/>
    <property type="evidence" value="ECO:0007669"/>
    <property type="project" value="UniProtKB-KW"/>
</dbReference>
<dbReference type="EMBL" id="WKPJ01000009">
    <property type="protein sequence ID" value="MSA89296.1"/>
    <property type="molecule type" value="Genomic_DNA"/>
</dbReference>
<evidence type="ECO:0000313" key="13">
    <source>
        <dbReference type="EMBL" id="MSC32974.1"/>
    </source>
</evidence>
<dbReference type="GO" id="GO:0046872">
    <property type="term" value="F:metal ion binding"/>
    <property type="evidence" value="ECO:0007669"/>
    <property type="project" value="UniProtKB-KW"/>
</dbReference>
<dbReference type="InterPro" id="IPR011545">
    <property type="entry name" value="DEAD/DEAH_box_helicase_dom"/>
</dbReference>
<dbReference type="GO" id="GO:0003676">
    <property type="term" value="F:nucleic acid binding"/>
    <property type="evidence" value="ECO:0007669"/>
    <property type="project" value="InterPro"/>
</dbReference>
<comment type="caution">
    <text evidence="12">The sequence shown here is derived from an EMBL/GenBank/DDBJ whole genome shotgun (WGS) entry which is preliminary data.</text>
</comment>
<dbReference type="GO" id="GO:0005524">
    <property type="term" value="F:ATP binding"/>
    <property type="evidence" value="ECO:0007669"/>
    <property type="project" value="UniProtKB-KW"/>
</dbReference>